<gene>
    <name evidence="2" type="ORF">A6K24_19235</name>
</gene>
<evidence type="ECO:0000259" key="1">
    <source>
        <dbReference type="Pfam" id="PF22746"/>
    </source>
</evidence>
<proteinExistence type="predicted"/>
<name>A0A179T1D1_9BACI</name>
<dbReference type="Proteomes" id="UP000078534">
    <property type="component" value="Unassembled WGS sequence"/>
</dbReference>
<sequence length="127" mass="13974">MKEEIAKVMAMVQEGKLDVEKAAELLQVMRGTETRNLAEKEVDYNKKMLRVQVVSTEGDNINVNVPINLVKAVLKAGHGIASKVPQAEMYVKDIDIDLLLQAIENEIDGQIVDITSANGDKVSVIIE</sequence>
<accession>A0A179T1D1</accession>
<dbReference type="RefSeq" id="WP_066329960.1">
    <property type="nucleotide sequence ID" value="NZ_LWSG01000008.1"/>
</dbReference>
<keyword evidence="3" id="KW-1185">Reference proteome</keyword>
<dbReference type="EMBL" id="LWSG01000008">
    <property type="protein sequence ID" value="OAS87685.1"/>
    <property type="molecule type" value="Genomic_DNA"/>
</dbReference>
<protein>
    <recommendedName>
        <fullName evidence="1">YvlB/LiaX N-terminal domain-containing protein</fullName>
    </recommendedName>
</protein>
<dbReference type="Pfam" id="PF22746">
    <property type="entry name" value="SHOCT-like_DUF2089-C"/>
    <property type="match status" value="1"/>
</dbReference>
<dbReference type="InterPro" id="IPR053959">
    <property type="entry name" value="YvlB/LiaX_N"/>
</dbReference>
<organism evidence="2 3">
    <name type="scientific">Metabacillus litoralis</name>
    <dbReference type="NCBI Taxonomy" id="152268"/>
    <lineage>
        <taxon>Bacteria</taxon>
        <taxon>Bacillati</taxon>
        <taxon>Bacillota</taxon>
        <taxon>Bacilli</taxon>
        <taxon>Bacillales</taxon>
        <taxon>Bacillaceae</taxon>
        <taxon>Metabacillus</taxon>
    </lineage>
</organism>
<dbReference type="STRING" id="152268.A6K24_19235"/>
<dbReference type="OrthoDB" id="9808584at2"/>
<reference evidence="3" key="1">
    <citation type="submission" date="2016-04" db="EMBL/GenBank/DDBJ databases">
        <authorList>
            <person name="Lyu Z."/>
            <person name="Lyu W."/>
        </authorList>
    </citation>
    <scope>NUCLEOTIDE SEQUENCE [LARGE SCALE GENOMIC DNA]</scope>
    <source>
        <strain evidence="3">C44</strain>
    </source>
</reference>
<dbReference type="AlphaFoldDB" id="A0A179T1D1"/>
<evidence type="ECO:0000313" key="3">
    <source>
        <dbReference type="Proteomes" id="UP000078534"/>
    </source>
</evidence>
<feature type="domain" description="YvlB/LiaX N-terminal" evidence="1">
    <location>
        <begin position="3"/>
        <end position="31"/>
    </location>
</feature>
<evidence type="ECO:0000313" key="2">
    <source>
        <dbReference type="EMBL" id="OAS87685.1"/>
    </source>
</evidence>
<comment type="caution">
    <text evidence="2">The sequence shown here is derived from an EMBL/GenBank/DDBJ whole genome shotgun (WGS) entry which is preliminary data.</text>
</comment>